<dbReference type="InterPro" id="IPR011043">
    <property type="entry name" value="Gal_Oxase/kelch_b-propeller"/>
</dbReference>
<dbReference type="Proteomes" id="UP000737171">
    <property type="component" value="Unassembled WGS sequence"/>
</dbReference>
<sequence length="665" mass="66902">MHSPLARWATSALLASLLTACGGGGEDTATPTQVPAASVPQAAAQALTATATRKRALAVQATGLAVFDPEAAANQLMDFAEATFPAYFPVHASTASLAPFVYRHYGATGVYLGVVLDDGAFVKGGVYVMGGAFGNDPLHVGQVTDFITPTAPGARSTPASDKVQVVQGSSTALRVNVERLNGFGGPMQLALSGLPAGVTAAAVTVAPGAAFVDFQLVAQAAAPHSLPTTALLTASAAFGSRNVAASGNVTVTVRGVPGAVDTSFGGGTQITPVANSEDYAHAVAVQADGKVLTAGTTAISTGTVVALTRHLRDGGLDPAFGTGGKVITQVGARGDSARALAVQPDGKIIVAGWTDATGIDANFLVLRYLGDGTLDPAFADGGRFVLPIGAGNGTDRAHAVVVQSDGKIVVAGTTLTSTSASGQDFALIRLTVQGTLDAGFGQGGKVVTPMQTHSGGDVIYALALPVIDGEERILAVGGEGDFMAARYTPSGTLDATFGQGGKVVGLFGRNIGAARSVVLLPGGRIVLAGGIYNDFAAAQLSASGTLDASFGQGGLVTVPVSASNWDNATAVVRQADGKLLLGGWSYRDNSSAGDFVALRLLPGGALDTQFGEQGIAIRPVATGTRSDSARGMVLQSDDRVPTVRAILGGEVSGSNYDFGLLRLWL</sequence>
<evidence type="ECO:0000256" key="1">
    <source>
        <dbReference type="SAM" id="SignalP"/>
    </source>
</evidence>
<comment type="caution">
    <text evidence="2">The sequence shown here is derived from an EMBL/GenBank/DDBJ whole genome shotgun (WGS) entry which is preliminary data.</text>
</comment>
<dbReference type="SUPFAM" id="SSF50965">
    <property type="entry name" value="Galactose oxidase, central domain"/>
    <property type="match status" value="1"/>
</dbReference>
<name>A0ABX2EPV6_9BURK</name>
<evidence type="ECO:0008006" key="4">
    <source>
        <dbReference type="Google" id="ProtNLM"/>
    </source>
</evidence>
<evidence type="ECO:0000313" key="2">
    <source>
        <dbReference type="EMBL" id="NRF70604.1"/>
    </source>
</evidence>
<dbReference type="RefSeq" id="WP_173130090.1">
    <property type="nucleotide sequence ID" value="NZ_JABRWJ010000009.1"/>
</dbReference>
<proteinExistence type="predicted"/>
<evidence type="ECO:0000313" key="3">
    <source>
        <dbReference type="Proteomes" id="UP000737171"/>
    </source>
</evidence>
<feature type="signal peptide" evidence="1">
    <location>
        <begin position="1"/>
        <end position="20"/>
    </location>
</feature>
<dbReference type="PROSITE" id="PS51257">
    <property type="entry name" value="PROKAR_LIPOPROTEIN"/>
    <property type="match status" value="1"/>
</dbReference>
<keyword evidence="3" id="KW-1185">Reference proteome</keyword>
<keyword evidence="1" id="KW-0732">Signal</keyword>
<dbReference type="Gene3D" id="2.80.10.50">
    <property type="match status" value="2"/>
</dbReference>
<protein>
    <recommendedName>
        <fullName evidence="4">Delta-60 repeat domain-containing protein</fullName>
    </recommendedName>
</protein>
<dbReference type="NCBIfam" id="TIGR02608">
    <property type="entry name" value="delta_60_rpt"/>
    <property type="match status" value="6"/>
</dbReference>
<accession>A0ABX2EPV6</accession>
<dbReference type="EMBL" id="JABRWJ010000009">
    <property type="protein sequence ID" value="NRF70604.1"/>
    <property type="molecule type" value="Genomic_DNA"/>
</dbReference>
<dbReference type="InterPro" id="IPR013431">
    <property type="entry name" value="Delta_60_rpt"/>
</dbReference>
<reference evidence="2 3" key="1">
    <citation type="submission" date="2020-05" db="EMBL/GenBank/DDBJ databases">
        <title>Aquincola sp. isolate from soil.</title>
        <authorList>
            <person name="Han J."/>
            <person name="Kim D.-U."/>
        </authorList>
    </citation>
    <scope>NUCLEOTIDE SEQUENCE [LARGE SCALE GENOMIC DNA]</scope>
    <source>
        <strain evidence="2 3">S2</strain>
    </source>
</reference>
<dbReference type="Pfam" id="PF17164">
    <property type="entry name" value="DUF5122"/>
    <property type="match status" value="6"/>
</dbReference>
<gene>
    <name evidence="2" type="ORF">HLB44_26730</name>
</gene>
<organism evidence="2 3">
    <name type="scientific">Pseudaquabacterium terrae</name>
    <dbReference type="NCBI Taxonomy" id="2732868"/>
    <lineage>
        <taxon>Bacteria</taxon>
        <taxon>Pseudomonadati</taxon>
        <taxon>Pseudomonadota</taxon>
        <taxon>Betaproteobacteria</taxon>
        <taxon>Burkholderiales</taxon>
        <taxon>Sphaerotilaceae</taxon>
        <taxon>Pseudaquabacterium</taxon>
    </lineage>
</organism>
<feature type="chain" id="PRO_5046050481" description="Delta-60 repeat domain-containing protein" evidence="1">
    <location>
        <begin position="21"/>
        <end position="665"/>
    </location>
</feature>